<dbReference type="InterPro" id="IPR011990">
    <property type="entry name" value="TPR-like_helical_dom_sf"/>
</dbReference>
<gene>
    <name evidence="3" type="ORF">K2173_000425</name>
</gene>
<name>A0AAV8SX58_9ROSI</name>
<feature type="repeat" description="PPR" evidence="2">
    <location>
        <begin position="415"/>
        <end position="445"/>
    </location>
</feature>
<dbReference type="PANTHER" id="PTHR47926">
    <property type="entry name" value="PENTATRICOPEPTIDE REPEAT-CONTAINING PROTEIN"/>
    <property type="match status" value="1"/>
</dbReference>
<dbReference type="GO" id="GO:0003723">
    <property type="term" value="F:RNA binding"/>
    <property type="evidence" value="ECO:0007669"/>
    <property type="project" value="InterPro"/>
</dbReference>
<dbReference type="Pfam" id="PF01535">
    <property type="entry name" value="PPR"/>
    <property type="match status" value="4"/>
</dbReference>
<dbReference type="InterPro" id="IPR046960">
    <property type="entry name" value="PPR_At4g14850-like_plant"/>
</dbReference>
<dbReference type="Pfam" id="PF13041">
    <property type="entry name" value="PPR_2"/>
    <property type="match status" value="2"/>
</dbReference>
<dbReference type="PANTHER" id="PTHR47926:SF412">
    <property type="entry name" value="PENTATRICOPEPTIDE REPEAT-CONTAINING PROTEIN"/>
    <property type="match status" value="1"/>
</dbReference>
<dbReference type="GO" id="GO:0009451">
    <property type="term" value="P:RNA modification"/>
    <property type="evidence" value="ECO:0007669"/>
    <property type="project" value="InterPro"/>
</dbReference>
<organism evidence="3 4">
    <name type="scientific">Erythroxylum novogranatense</name>
    <dbReference type="NCBI Taxonomy" id="1862640"/>
    <lineage>
        <taxon>Eukaryota</taxon>
        <taxon>Viridiplantae</taxon>
        <taxon>Streptophyta</taxon>
        <taxon>Embryophyta</taxon>
        <taxon>Tracheophyta</taxon>
        <taxon>Spermatophyta</taxon>
        <taxon>Magnoliopsida</taxon>
        <taxon>eudicotyledons</taxon>
        <taxon>Gunneridae</taxon>
        <taxon>Pentapetalae</taxon>
        <taxon>rosids</taxon>
        <taxon>fabids</taxon>
        <taxon>Malpighiales</taxon>
        <taxon>Erythroxylaceae</taxon>
        <taxon>Erythroxylum</taxon>
    </lineage>
</organism>
<feature type="repeat" description="PPR" evidence="2">
    <location>
        <begin position="380"/>
        <end position="414"/>
    </location>
</feature>
<accession>A0AAV8SX58</accession>
<reference evidence="3 4" key="1">
    <citation type="submission" date="2021-09" db="EMBL/GenBank/DDBJ databases">
        <title>Genomic insights and catalytic innovation underlie evolution of tropane alkaloids biosynthesis.</title>
        <authorList>
            <person name="Wang Y.-J."/>
            <person name="Tian T."/>
            <person name="Huang J.-P."/>
            <person name="Huang S.-X."/>
        </authorList>
    </citation>
    <scope>NUCLEOTIDE SEQUENCE [LARGE SCALE GENOMIC DNA]</scope>
    <source>
        <strain evidence="3">KIB-2018</strain>
        <tissue evidence="3">Leaf</tissue>
    </source>
</reference>
<sequence length="562" mass="63527">MRRQQCANTHLYKLLLSLKQSAHSSKHIDQILTHTITTGLAHATRTWNCLIRAYSKSPTPIKAVLIYNHFITFGSDFPDNYTYPVLFKACSRIYWGSTGKQLHAHVVKIGLQSDICVQNALIHFYGAVSLLTDACKLFDEMPVRDVATWNSVMCAYSTNTRSPRKVVVLLKKMINDYIRPDQITWVIILSACTQLDESGCGRAIHSYVLKLGLACVLNVSNALLGLYIKCKKTNEALRLFSELDLCRDLVSCTILINGYVEMGSLDMARDIFDQIVDKDIVLWNLLVHAYAKAKRPLDALDLFMRMENEQVIPDESTMVSVLAACASLTDLHSGRLAHQFINYHNIRQDIVLKTALIDMYFKCGSMEEALVTFYKMEEKDAFSWTAVIEGLGNLGYGNEALSLFYQMEGQGAWPNAATFVSVLKACSHSGLINEGCQLFKRMVEAYQVQPRIEHFGCLIDLLSRTGLLHEVEEFVKLLLPEERLVAYKTLLNACIKYSEFKLGDKIGDEIMKLSCDTYETHILLSNFRALAGQWTQVAKTRRIMEDFCIRRKPGTSSLALET</sequence>
<dbReference type="Gene3D" id="1.25.40.10">
    <property type="entry name" value="Tetratricopeptide repeat domain"/>
    <property type="match status" value="4"/>
</dbReference>
<dbReference type="InterPro" id="IPR002885">
    <property type="entry name" value="PPR_rpt"/>
</dbReference>
<feature type="repeat" description="PPR" evidence="2">
    <location>
        <begin position="248"/>
        <end position="278"/>
    </location>
</feature>
<evidence type="ECO:0000256" key="2">
    <source>
        <dbReference type="PROSITE-ProRule" id="PRU00708"/>
    </source>
</evidence>
<evidence type="ECO:0000256" key="1">
    <source>
        <dbReference type="ARBA" id="ARBA00022737"/>
    </source>
</evidence>
<dbReference type="EMBL" id="JAIWQS010000007">
    <property type="protein sequence ID" value="KAJ8758704.1"/>
    <property type="molecule type" value="Genomic_DNA"/>
</dbReference>
<keyword evidence="4" id="KW-1185">Reference proteome</keyword>
<comment type="caution">
    <text evidence="3">The sequence shown here is derived from an EMBL/GenBank/DDBJ whole genome shotgun (WGS) entry which is preliminary data.</text>
</comment>
<proteinExistence type="predicted"/>
<dbReference type="FunFam" id="1.25.40.10:FF:000344">
    <property type="entry name" value="Pentatricopeptide repeat-containing protein"/>
    <property type="match status" value="1"/>
</dbReference>
<evidence type="ECO:0000313" key="3">
    <source>
        <dbReference type="EMBL" id="KAJ8758704.1"/>
    </source>
</evidence>
<dbReference type="AlphaFoldDB" id="A0AAV8SX58"/>
<keyword evidence="1" id="KW-0677">Repeat</keyword>
<dbReference type="NCBIfam" id="TIGR00756">
    <property type="entry name" value="PPR"/>
    <property type="match status" value="4"/>
</dbReference>
<dbReference type="FunFam" id="1.25.40.10:FF:000090">
    <property type="entry name" value="Pentatricopeptide repeat-containing protein, chloroplastic"/>
    <property type="match status" value="1"/>
</dbReference>
<feature type="repeat" description="PPR" evidence="2">
    <location>
        <begin position="145"/>
        <end position="180"/>
    </location>
</feature>
<evidence type="ECO:0008006" key="5">
    <source>
        <dbReference type="Google" id="ProtNLM"/>
    </source>
</evidence>
<dbReference type="PROSITE" id="PS51375">
    <property type="entry name" value="PPR"/>
    <property type="match status" value="5"/>
</dbReference>
<dbReference type="Proteomes" id="UP001159364">
    <property type="component" value="Linkage Group LG07"/>
</dbReference>
<feature type="repeat" description="PPR" evidence="2">
    <location>
        <begin position="279"/>
        <end position="313"/>
    </location>
</feature>
<protein>
    <recommendedName>
        <fullName evidence="5">Pentatricopeptide repeat-containing protein</fullName>
    </recommendedName>
</protein>
<evidence type="ECO:0000313" key="4">
    <source>
        <dbReference type="Proteomes" id="UP001159364"/>
    </source>
</evidence>